<evidence type="ECO:0000313" key="7">
    <source>
        <dbReference type="Proteomes" id="UP000035963"/>
    </source>
</evidence>
<dbReference type="CDD" id="cd08414">
    <property type="entry name" value="PBP2_LTTR_aromatics_like"/>
    <property type="match status" value="1"/>
</dbReference>
<gene>
    <name evidence="6" type="ORF">EOS_08620</name>
</gene>
<feature type="domain" description="HTH lysR-type" evidence="5">
    <location>
        <begin position="1"/>
        <end position="58"/>
    </location>
</feature>
<dbReference type="PRINTS" id="PR00039">
    <property type="entry name" value="HTHLYSR"/>
</dbReference>
<dbReference type="PATRIC" id="fig|908627.4.peg.1901"/>
<comment type="caution">
    <text evidence="6">The sequence shown here is derived from an EMBL/GenBank/DDBJ whole genome shotgun (WGS) entry which is preliminary data.</text>
</comment>
<sequence>MNLRHLQAFVVLAEELNFSRAAERLHVAQPALSQQIRALEQRLGTQLVDRGTRPLRLTEAGSYLCIEARQILASFDQAALGTREIGLGMRGWLGIGFTRSAMYSVLPPALKSFHRAYPKVELKLFEMLTEEQADALHETRIHIGIGRQIPAIAGCTTLPLLRERVMAVLPPDHPLAGEKKIRITQLADTPLVLYPKHQNAQFSRFVESLYRNAGITPHIAHQAYEIQTAIALVAAGLGVTFVGESVARHGRSDVVYRRLSGPLASQTTTLAASFRSDDSSPHLQAFLTCLSPIAQDLPQDLPEL</sequence>
<dbReference type="PROSITE" id="PS50931">
    <property type="entry name" value="HTH_LYSR"/>
    <property type="match status" value="1"/>
</dbReference>
<dbReference type="SUPFAM" id="SSF53850">
    <property type="entry name" value="Periplasmic binding protein-like II"/>
    <property type="match status" value="1"/>
</dbReference>
<keyword evidence="4" id="KW-0804">Transcription</keyword>
<dbReference type="InterPro" id="IPR000847">
    <property type="entry name" value="LysR_HTH_N"/>
</dbReference>
<dbReference type="InterPro" id="IPR005119">
    <property type="entry name" value="LysR_subst-bd"/>
</dbReference>
<dbReference type="PANTHER" id="PTHR30346">
    <property type="entry name" value="TRANSCRIPTIONAL DUAL REGULATOR HCAR-RELATED"/>
    <property type="match status" value="1"/>
</dbReference>
<dbReference type="EMBL" id="AEJF01000063">
    <property type="protein sequence ID" value="KLU26605.1"/>
    <property type="molecule type" value="Genomic_DNA"/>
</dbReference>
<dbReference type="Pfam" id="PF00126">
    <property type="entry name" value="HTH_1"/>
    <property type="match status" value="1"/>
</dbReference>
<comment type="similarity">
    <text evidence="1">Belongs to the LysR transcriptional regulatory family.</text>
</comment>
<keyword evidence="2" id="KW-0805">Transcription regulation</keyword>
<name>A0A0J1D1J1_9BURK</name>
<accession>A0A0J1D1J1</accession>
<keyword evidence="3" id="KW-0238">DNA-binding</keyword>
<keyword evidence="7" id="KW-1185">Reference proteome</keyword>
<evidence type="ECO:0000256" key="1">
    <source>
        <dbReference type="ARBA" id="ARBA00009437"/>
    </source>
</evidence>
<dbReference type="GO" id="GO:0003700">
    <property type="term" value="F:DNA-binding transcription factor activity"/>
    <property type="evidence" value="ECO:0007669"/>
    <property type="project" value="InterPro"/>
</dbReference>
<evidence type="ECO:0000256" key="3">
    <source>
        <dbReference type="ARBA" id="ARBA00023125"/>
    </source>
</evidence>
<evidence type="ECO:0000256" key="4">
    <source>
        <dbReference type="ARBA" id="ARBA00023163"/>
    </source>
</evidence>
<dbReference type="Gene3D" id="3.40.190.10">
    <property type="entry name" value="Periplasmic binding protein-like II"/>
    <property type="match status" value="2"/>
</dbReference>
<dbReference type="FunFam" id="1.10.10.10:FF:000001">
    <property type="entry name" value="LysR family transcriptional regulator"/>
    <property type="match status" value="1"/>
</dbReference>
<dbReference type="Proteomes" id="UP000035963">
    <property type="component" value="Unassembled WGS sequence"/>
</dbReference>
<dbReference type="RefSeq" id="WP_047846208.1">
    <property type="nucleotide sequence ID" value="NZ_AEJF01000063.1"/>
</dbReference>
<evidence type="ECO:0000259" key="5">
    <source>
        <dbReference type="PROSITE" id="PS50931"/>
    </source>
</evidence>
<reference evidence="6 7" key="1">
    <citation type="journal article" date="2015" name="Genome Announc.">
        <title>Draft Genome Sequence of Burkholderia sp. Strain PML1(12), an Ectomycorrhizosphere-Inhabiting Bacterium with Effective Mineral-Weathering Ability.</title>
        <authorList>
            <person name="Uroz S."/>
            <person name="Oger P."/>
        </authorList>
    </citation>
    <scope>NUCLEOTIDE SEQUENCE [LARGE SCALE GENOMIC DNA]</scope>
    <source>
        <strain evidence="7">PML1(12)</strain>
    </source>
</reference>
<dbReference type="InterPro" id="IPR036390">
    <property type="entry name" value="WH_DNA-bd_sf"/>
</dbReference>
<dbReference type="InterPro" id="IPR036388">
    <property type="entry name" value="WH-like_DNA-bd_sf"/>
</dbReference>
<dbReference type="GO" id="GO:0032993">
    <property type="term" value="C:protein-DNA complex"/>
    <property type="evidence" value="ECO:0007669"/>
    <property type="project" value="TreeGrafter"/>
</dbReference>
<dbReference type="AlphaFoldDB" id="A0A0J1D1J1"/>
<dbReference type="Pfam" id="PF03466">
    <property type="entry name" value="LysR_substrate"/>
    <property type="match status" value="1"/>
</dbReference>
<evidence type="ECO:0000256" key="2">
    <source>
        <dbReference type="ARBA" id="ARBA00023015"/>
    </source>
</evidence>
<proteinExistence type="inferred from homology"/>
<dbReference type="PANTHER" id="PTHR30346:SF17">
    <property type="entry name" value="LYSR FAMILY TRANSCRIPTIONAL REGULATOR"/>
    <property type="match status" value="1"/>
</dbReference>
<dbReference type="OrthoDB" id="9157176at2"/>
<dbReference type="Gene3D" id="1.10.10.10">
    <property type="entry name" value="Winged helix-like DNA-binding domain superfamily/Winged helix DNA-binding domain"/>
    <property type="match status" value="1"/>
</dbReference>
<dbReference type="GO" id="GO:0003677">
    <property type="term" value="F:DNA binding"/>
    <property type="evidence" value="ECO:0007669"/>
    <property type="project" value="UniProtKB-KW"/>
</dbReference>
<evidence type="ECO:0000313" key="6">
    <source>
        <dbReference type="EMBL" id="KLU26605.1"/>
    </source>
</evidence>
<organism evidence="6 7">
    <name type="scientific">Caballeronia mineralivorans PML1(12)</name>
    <dbReference type="NCBI Taxonomy" id="908627"/>
    <lineage>
        <taxon>Bacteria</taxon>
        <taxon>Pseudomonadati</taxon>
        <taxon>Pseudomonadota</taxon>
        <taxon>Betaproteobacteria</taxon>
        <taxon>Burkholderiales</taxon>
        <taxon>Burkholderiaceae</taxon>
        <taxon>Caballeronia</taxon>
    </lineage>
</organism>
<dbReference type="SUPFAM" id="SSF46785">
    <property type="entry name" value="Winged helix' DNA-binding domain"/>
    <property type="match status" value="1"/>
</dbReference>
<protein>
    <submittedName>
        <fullName evidence="6">LysR family transcriptional regulator</fullName>
    </submittedName>
</protein>